<sequence>MRFSLFTLPALAVLSAAAPTASSNEISKRGSGSPLADMITGLTTQVKGFTTHINQITSALPIDASDADKKIAATSVIEDIEGITSAFQVVNTQLESAQKPSIQARQDLSDLPEDVLGQLNGQPIVFARLLLTLLQELNPALQSVLVTLSLGEVYVALQPLLRVQLPGLLTNVGNLVNGLLAALSPLLAGLGGILGPLLLSLGL</sequence>
<protein>
    <submittedName>
        <fullName evidence="3">Uncharacterized protein</fullName>
    </submittedName>
</protein>
<feature type="signal peptide" evidence="2">
    <location>
        <begin position="1"/>
        <end position="23"/>
    </location>
</feature>
<keyword evidence="4" id="KW-1185">Reference proteome</keyword>
<feature type="transmembrane region" description="Helical" evidence="1">
    <location>
        <begin position="178"/>
        <end position="199"/>
    </location>
</feature>
<organism evidence="3 4">
    <name type="scientific">Septoria linicola</name>
    <dbReference type="NCBI Taxonomy" id="215465"/>
    <lineage>
        <taxon>Eukaryota</taxon>
        <taxon>Fungi</taxon>
        <taxon>Dikarya</taxon>
        <taxon>Ascomycota</taxon>
        <taxon>Pezizomycotina</taxon>
        <taxon>Dothideomycetes</taxon>
        <taxon>Dothideomycetidae</taxon>
        <taxon>Mycosphaerellales</taxon>
        <taxon>Mycosphaerellaceae</taxon>
        <taxon>Septoria</taxon>
    </lineage>
</organism>
<keyword evidence="1" id="KW-0472">Membrane</keyword>
<name>A0A9Q9B761_9PEZI</name>
<evidence type="ECO:0000313" key="3">
    <source>
        <dbReference type="EMBL" id="USW58678.1"/>
    </source>
</evidence>
<proteinExistence type="predicted"/>
<evidence type="ECO:0000256" key="2">
    <source>
        <dbReference type="SAM" id="SignalP"/>
    </source>
</evidence>
<evidence type="ECO:0000313" key="4">
    <source>
        <dbReference type="Proteomes" id="UP001056384"/>
    </source>
</evidence>
<keyword evidence="2" id="KW-0732">Signal</keyword>
<keyword evidence="1" id="KW-0812">Transmembrane</keyword>
<keyword evidence="1" id="KW-1133">Transmembrane helix</keyword>
<evidence type="ECO:0000256" key="1">
    <source>
        <dbReference type="SAM" id="Phobius"/>
    </source>
</evidence>
<accession>A0A9Q9B761</accession>
<feature type="chain" id="PRO_5040364337" evidence="2">
    <location>
        <begin position="24"/>
        <end position="203"/>
    </location>
</feature>
<gene>
    <name evidence="3" type="ORF">Slin15195_G119970</name>
</gene>
<dbReference type="EMBL" id="CP099428">
    <property type="protein sequence ID" value="USW58678.1"/>
    <property type="molecule type" value="Genomic_DNA"/>
</dbReference>
<dbReference type="AlphaFoldDB" id="A0A9Q9B761"/>
<dbReference type="Proteomes" id="UP001056384">
    <property type="component" value="Chromosome 11"/>
</dbReference>
<reference evidence="3" key="1">
    <citation type="submission" date="2022-06" db="EMBL/GenBank/DDBJ databases">
        <title>Complete genome sequences of two strains of the flax pathogen Septoria linicola.</title>
        <authorList>
            <person name="Lapalu N."/>
            <person name="Simon A."/>
            <person name="Demenou B."/>
            <person name="Paumier D."/>
            <person name="Guillot M.-P."/>
            <person name="Gout L."/>
            <person name="Valade R."/>
        </authorList>
    </citation>
    <scope>NUCLEOTIDE SEQUENCE</scope>
    <source>
        <strain evidence="3">SE15195</strain>
    </source>
</reference>